<feature type="transmembrane region" description="Helical" evidence="2">
    <location>
        <begin position="39"/>
        <end position="59"/>
    </location>
</feature>
<dbReference type="Proteomes" id="UP000613840">
    <property type="component" value="Unassembled WGS sequence"/>
</dbReference>
<evidence type="ECO:0000256" key="2">
    <source>
        <dbReference type="SAM" id="Phobius"/>
    </source>
</evidence>
<keyword evidence="2" id="KW-0472">Membrane</keyword>
<organism evidence="3 4">
    <name type="scientific">Microlunatus endophyticus</name>
    <dbReference type="NCBI Taxonomy" id="1716077"/>
    <lineage>
        <taxon>Bacteria</taxon>
        <taxon>Bacillati</taxon>
        <taxon>Actinomycetota</taxon>
        <taxon>Actinomycetes</taxon>
        <taxon>Propionibacteriales</taxon>
        <taxon>Propionibacteriaceae</taxon>
        <taxon>Microlunatus</taxon>
    </lineage>
</organism>
<keyword evidence="2" id="KW-1133">Transmembrane helix</keyword>
<feature type="region of interest" description="Disordered" evidence="1">
    <location>
        <begin position="83"/>
        <end position="192"/>
    </location>
</feature>
<keyword evidence="4" id="KW-1185">Reference proteome</keyword>
<protein>
    <submittedName>
        <fullName evidence="3">Uncharacterized protein</fullName>
    </submittedName>
</protein>
<dbReference type="AlphaFoldDB" id="A0A917W316"/>
<gene>
    <name evidence="3" type="ORF">GCM10011575_14920</name>
</gene>
<evidence type="ECO:0000256" key="1">
    <source>
        <dbReference type="SAM" id="MobiDB-lite"/>
    </source>
</evidence>
<proteinExistence type="predicted"/>
<dbReference type="EMBL" id="BMMZ01000003">
    <property type="protein sequence ID" value="GGL57579.1"/>
    <property type="molecule type" value="Genomic_DNA"/>
</dbReference>
<name>A0A917W316_9ACTN</name>
<accession>A0A917W316</accession>
<keyword evidence="2" id="KW-0812">Transmembrane</keyword>
<feature type="compositionally biased region" description="Low complexity" evidence="1">
    <location>
        <begin position="85"/>
        <end position="148"/>
    </location>
</feature>
<sequence>MKRRSGTPQLVIGIVLVALVLVGRAGSASTPLPSDPAELAGYVFFNLAMLAGGVVLIVIGARIKSKNNKADLAARQQAQLGWQAQPGPYGQPGHYGPQPGQPSGYGQPDPYGQPGQYGQPPGQPDPYGQPGQYGQPPGRPGNQGQQPGAAGAVRTVRPTLAAGTVRSVASARGPEPKLLKGRGPFALAPVEC</sequence>
<evidence type="ECO:0000313" key="4">
    <source>
        <dbReference type="Proteomes" id="UP000613840"/>
    </source>
</evidence>
<reference evidence="3" key="2">
    <citation type="submission" date="2020-09" db="EMBL/GenBank/DDBJ databases">
        <authorList>
            <person name="Sun Q."/>
            <person name="Zhou Y."/>
        </authorList>
    </citation>
    <scope>NUCLEOTIDE SEQUENCE</scope>
    <source>
        <strain evidence="3">CGMCC 4.7306</strain>
    </source>
</reference>
<evidence type="ECO:0000313" key="3">
    <source>
        <dbReference type="EMBL" id="GGL57579.1"/>
    </source>
</evidence>
<reference evidence="3" key="1">
    <citation type="journal article" date="2014" name="Int. J. Syst. Evol. Microbiol.">
        <title>Complete genome sequence of Corynebacterium casei LMG S-19264T (=DSM 44701T), isolated from a smear-ripened cheese.</title>
        <authorList>
            <consortium name="US DOE Joint Genome Institute (JGI-PGF)"/>
            <person name="Walter F."/>
            <person name="Albersmeier A."/>
            <person name="Kalinowski J."/>
            <person name="Ruckert C."/>
        </authorList>
    </citation>
    <scope>NUCLEOTIDE SEQUENCE</scope>
    <source>
        <strain evidence="3">CGMCC 4.7306</strain>
    </source>
</reference>
<comment type="caution">
    <text evidence="3">The sequence shown here is derived from an EMBL/GenBank/DDBJ whole genome shotgun (WGS) entry which is preliminary data.</text>
</comment>